<gene>
    <name evidence="1" type="ORF">B2J93_8595</name>
</gene>
<name>A0A218YT49_9HELO</name>
<evidence type="ECO:0000313" key="2">
    <source>
        <dbReference type="Proteomes" id="UP000242519"/>
    </source>
</evidence>
<organism evidence="1 2">
    <name type="scientific">Diplocarpon coronariae</name>
    <dbReference type="NCBI Taxonomy" id="2795749"/>
    <lineage>
        <taxon>Eukaryota</taxon>
        <taxon>Fungi</taxon>
        <taxon>Dikarya</taxon>
        <taxon>Ascomycota</taxon>
        <taxon>Pezizomycotina</taxon>
        <taxon>Leotiomycetes</taxon>
        <taxon>Helotiales</taxon>
        <taxon>Drepanopezizaceae</taxon>
        <taxon>Diplocarpon</taxon>
    </lineage>
</organism>
<dbReference type="InParanoid" id="A0A218YT49"/>
<dbReference type="AlphaFoldDB" id="A0A218YT49"/>
<reference evidence="1 2" key="1">
    <citation type="submission" date="2017-04" db="EMBL/GenBank/DDBJ databases">
        <title>Draft genome sequence of Marssonina coronaria NL1: causal agent of apple blotch.</title>
        <authorList>
            <person name="Cheng Q."/>
        </authorList>
    </citation>
    <scope>NUCLEOTIDE SEQUENCE [LARGE SCALE GENOMIC DNA]</scope>
    <source>
        <strain evidence="1 2">NL1</strain>
    </source>
</reference>
<keyword evidence="2" id="KW-1185">Reference proteome</keyword>
<accession>A0A218YT49</accession>
<comment type="caution">
    <text evidence="1">The sequence shown here is derived from an EMBL/GenBank/DDBJ whole genome shotgun (WGS) entry which is preliminary data.</text>
</comment>
<dbReference type="EMBL" id="MZNU01000430">
    <property type="protein sequence ID" value="OWO97614.1"/>
    <property type="molecule type" value="Genomic_DNA"/>
</dbReference>
<dbReference type="Proteomes" id="UP000242519">
    <property type="component" value="Unassembled WGS sequence"/>
</dbReference>
<sequence length="72" mass="7968">MTAEIEGEDPQIVAYMAGLLSLHGGQLGKTLMVGERVLVVLSGMASGELLRLGRWLFAGDLARRREWAWREV</sequence>
<protein>
    <submittedName>
        <fullName evidence="1">Uncharacterized protein</fullName>
    </submittedName>
</protein>
<proteinExistence type="predicted"/>
<evidence type="ECO:0000313" key="1">
    <source>
        <dbReference type="EMBL" id="OWO97614.1"/>
    </source>
</evidence>